<keyword evidence="1" id="KW-0436">Ligase</keyword>
<dbReference type="EMBL" id="CP097510">
    <property type="protein sequence ID" value="URE41156.1"/>
    <property type="molecule type" value="Genomic_DNA"/>
</dbReference>
<reference evidence="1" key="1">
    <citation type="submission" date="2022-05" db="EMBL/GenBank/DDBJ databases">
        <title>The Musa troglodytarum L. genome provides insights into the mechanism of non-climacteric behaviour and enrichment of carotenoids.</title>
        <authorList>
            <person name="Wang J."/>
        </authorList>
    </citation>
    <scope>NUCLEOTIDE SEQUENCE</scope>
    <source>
        <tissue evidence="1">Leaf</tissue>
    </source>
</reference>
<protein>
    <submittedName>
        <fullName evidence="1">Phosphoribosylamine--glycine ligase</fullName>
    </submittedName>
</protein>
<dbReference type="OrthoDB" id="2018833at2759"/>
<evidence type="ECO:0000313" key="1">
    <source>
        <dbReference type="EMBL" id="URE41156.1"/>
    </source>
</evidence>
<dbReference type="PANTHER" id="PTHR21660">
    <property type="entry name" value="THIOESTERASE SUPERFAMILY MEMBER-RELATED"/>
    <property type="match status" value="1"/>
</dbReference>
<organism evidence="1 2">
    <name type="scientific">Musa troglodytarum</name>
    <name type="common">fe'i banana</name>
    <dbReference type="NCBI Taxonomy" id="320322"/>
    <lineage>
        <taxon>Eukaryota</taxon>
        <taxon>Viridiplantae</taxon>
        <taxon>Streptophyta</taxon>
        <taxon>Embryophyta</taxon>
        <taxon>Tracheophyta</taxon>
        <taxon>Spermatophyta</taxon>
        <taxon>Magnoliopsida</taxon>
        <taxon>Liliopsida</taxon>
        <taxon>Zingiberales</taxon>
        <taxon>Musaceae</taxon>
        <taxon>Musa</taxon>
    </lineage>
</organism>
<dbReference type="GO" id="GO:0016874">
    <property type="term" value="F:ligase activity"/>
    <property type="evidence" value="ECO:0007669"/>
    <property type="project" value="UniProtKB-KW"/>
</dbReference>
<dbReference type="Gene3D" id="3.10.129.10">
    <property type="entry name" value="Hotdog Thioesterase"/>
    <property type="match status" value="1"/>
</dbReference>
<keyword evidence="2" id="KW-1185">Reference proteome</keyword>
<evidence type="ECO:0000313" key="2">
    <source>
        <dbReference type="Proteomes" id="UP001055439"/>
    </source>
</evidence>
<name>A0A9E7HVB4_9LILI</name>
<gene>
    <name evidence="1" type="ORF">MUK42_18255</name>
</gene>
<dbReference type="AlphaFoldDB" id="A0A9E7HVB4"/>
<proteinExistence type="predicted"/>
<accession>A0A9E7HVB4</accession>
<dbReference type="GO" id="GO:0047617">
    <property type="term" value="F:fatty acyl-CoA hydrolase activity"/>
    <property type="evidence" value="ECO:0007669"/>
    <property type="project" value="InterPro"/>
</dbReference>
<dbReference type="InterPro" id="IPR039298">
    <property type="entry name" value="ACOT13"/>
</dbReference>
<sequence length="80" mass="9278">MDMPNRAIATVPWWLNSKFSNKMTWRESSEISREEIEIEAKILRAGRAVGVVKVELRKKKTRKILANARYTKYLAPSSNL</sequence>
<dbReference type="PANTHER" id="PTHR21660:SF47">
    <property type="entry name" value="F19P19.27 PROTEIN"/>
    <property type="match status" value="1"/>
</dbReference>
<dbReference type="Proteomes" id="UP001055439">
    <property type="component" value="Chromosome 8"/>
</dbReference>